<evidence type="ECO:0000313" key="1">
    <source>
        <dbReference type="EMBL" id="NJQ06066.1"/>
    </source>
</evidence>
<sequence length="197" mass="20306">MTPAGAGLHLGTDRQGDAVSLAAPGPSGTRVGVLGESLFGRLFALRLLGLGARVTAVSRVPDKWALLREAAGDRLLLAASAAGWPSSEPEPPTVGDGPQVLVTDQRRAPSAAAADGQWRTVLHVTRSAPARSAFWSAADVVLALGAPFGEAAGRVLGADARRFTERLGDGEIALFRPDGAHVLRPDIAPAETELLTP</sequence>
<evidence type="ECO:0000313" key="2">
    <source>
        <dbReference type="Proteomes" id="UP000578686"/>
    </source>
</evidence>
<gene>
    <name evidence="1" type="ORF">HCN56_10870</name>
</gene>
<dbReference type="EMBL" id="JAAVJD010000064">
    <property type="protein sequence ID" value="NJQ06066.1"/>
    <property type="molecule type" value="Genomic_DNA"/>
</dbReference>
<dbReference type="AlphaFoldDB" id="A0A7X6D0N6"/>
<dbReference type="Proteomes" id="UP000578686">
    <property type="component" value="Unassembled WGS sequence"/>
</dbReference>
<reference evidence="1 2" key="1">
    <citation type="submission" date="2020-03" db="EMBL/GenBank/DDBJ databases">
        <title>Draft genome of Streptomyces sp. ventii, isolated from the Axial Seamount in the Pacific Ocean, and resequencing of the two type strains Streptomyces lonarensis strain NCL 716 and Streptomyces bohaiensis strain 11A07.</title>
        <authorList>
            <person name="Loughran R.M."/>
            <person name="Pfannmuller K.M."/>
            <person name="Wasson B.J."/>
            <person name="Deadmond M.C."/>
            <person name="Paddock B.E."/>
            <person name="Koyack M.J."/>
            <person name="Gallegos D.A."/>
            <person name="Mitchell E.A."/>
            <person name="Ushijima B."/>
            <person name="Saw J.H."/>
            <person name="Mcphail K.L."/>
            <person name="Videau P."/>
        </authorList>
    </citation>
    <scope>NUCLEOTIDE SEQUENCE [LARGE SCALE GENOMIC DNA]</scope>
    <source>
        <strain evidence="1 2">NCL716</strain>
    </source>
</reference>
<name>A0A7X6D0N6_9ACTN</name>
<dbReference type="SUPFAM" id="SSF51735">
    <property type="entry name" value="NAD(P)-binding Rossmann-fold domains"/>
    <property type="match status" value="1"/>
</dbReference>
<accession>A0A7X6D0N6</accession>
<keyword evidence="2" id="KW-1185">Reference proteome</keyword>
<protein>
    <submittedName>
        <fullName evidence="1">Uncharacterized protein</fullName>
    </submittedName>
</protein>
<organism evidence="1 2">
    <name type="scientific">Streptomyces lonarensis</name>
    <dbReference type="NCBI Taxonomy" id="700599"/>
    <lineage>
        <taxon>Bacteria</taxon>
        <taxon>Bacillati</taxon>
        <taxon>Actinomycetota</taxon>
        <taxon>Actinomycetes</taxon>
        <taxon>Kitasatosporales</taxon>
        <taxon>Streptomycetaceae</taxon>
        <taxon>Streptomyces</taxon>
    </lineage>
</organism>
<proteinExistence type="predicted"/>
<dbReference type="InterPro" id="IPR036291">
    <property type="entry name" value="NAD(P)-bd_dom_sf"/>
</dbReference>
<comment type="caution">
    <text evidence="1">The sequence shown here is derived from an EMBL/GenBank/DDBJ whole genome shotgun (WGS) entry which is preliminary data.</text>
</comment>